<dbReference type="GO" id="GO:0005160">
    <property type="term" value="F:transforming growth factor beta receptor binding"/>
    <property type="evidence" value="ECO:0000318"/>
    <property type="project" value="GO_Central"/>
</dbReference>
<keyword evidence="6 16" id="KW-0732">Signal</keyword>
<evidence type="ECO:0000256" key="10">
    <source>
        <dbReference type="ARBA" id="ARBA00023157"/>
    </source>
</evidence>
<evidence type="ECO:0000256" key="14">
    <source>
        <dbReference type="RuleBase" id="RU000354"/>
    </source>
</evidence>
<protein>
    <recommendedName>
        <fullName evidence="4">Muellerian-inhibiting factor</fullName>
    </recommendedName>
    <alternativeName>
        <fullName evidence="12">Anti-Muellerian hormone</fullName>
    </alternativeName>
    <alternativeName>
        <fullName evidence="13">Muellerian-inhibiting substance</fullName>
    </alternativeName>
</protein>
<dbReference type="Bgee" id="ENSOANG00000049951">
    <property type="expression patterns" value="Expressed in liver and 6 other cell types or tissues"/>
</dbReference>
<feature type="compositionally biased region" description="Basic and acidic residues" evidence="15">
    <location>
        <begin position="46"/>
        <end position="56"/>
    </location>
</feature>
<dbReference type="CDD" id="cd13757">
    <property type="entry name" value="TGF_beta_AMH"/>
    <property type="match status" value="1"/>
</dbReference>
<dbReference type="InterPro" id="IPR021203">
    <property type="entry name" value="Muellerian-inhibiting_factor"/>
</dbReference>
<dbReference type="InterPro" id="IPR006799">
    <property type="entry name" value="AMH_N"/>
</dbReference>
<dbReference type="EMBL" id="GATL01000001">
    <property type="protein sequence ID" value="JAC06670.1"/>
    <property type="molecule type" value="Transcribed_RNA"/>
</dbReference>
<dbReference type="InterPro" id="IPR029034">
    <property type="entry name" value="Cystine-knot_cytokine"/>
</dbReference>
<dbReference type="OrthoDB" id="9893739at2759"/>
<dbReference type="PROSITE" id="PS00250">
    <property type="entry name" value="TGF_BETA_1"/>
    <property type="match status" value="1"/>
</dbReference>
<keyword evidence="11" id="KW-0325">Glycoprotein</keyword>
<evidence type="ECO:0000256" key="12">
    <source>
        <dbReference type="ARBA" id="ARBA00030008"/>
    </source>
</evidence>
<evidence type="ECO:0000256" key="5">
    <source>
        <dbReference type="ARBA" id="ARBA00022525"/>
    </source>
</evidence>
<reference evidence="18" key="1">
    <citation type="journal article" date="2014" name="Nature">
        <title>Origins and functional evolution of Y chromosome gene repertoires across mammals.</title>
        <authorList>
            <person name="Cortez D."/>
            <person name="Marin R."/>
            <person name="Toledo-Flores D."/>
            <person name="Froidevaux L."/>
            <person name="Liechti A."/>
            <person name="Waters P.D."/>
            <person name="Grutzner F."/>
            <person name="Kaessmann H."/>
        </authorList>
    </citation>
    <scope>NUCLEOTIDE SEQUENCE</scope>
    <source>
        <tissue evidence="18">Brain</tissue>
    </source>
</reference>
<comment type="subunit">
    <text evidence="3">Homodimer; disulfide-linked.</text>
</comment>
<dbReference type="GO" id="GO:0008406">
    <property type="term" value="P:gonad development"/>
    <property type="evidence" value="ECO:0000318"/>
    <property type="project" value="GO_Central"/>
</dbReference>
<dbReference type="GO" id="GO:0046546">
    <property type="term" value="P:development of primary male sexual characteristics"/>
    <property type="evidence" value="ECO:0000318"/>
    <property type="project" value="GO_Central"/>
</dbReference>
<evidence type="ECO:0000256" key="4">
    <source>
        <dbReference type="ARBA" id="ARBA00020473"/>
    </source>
</evidence>
<feature type="region of interest" description="Disordered" evidence="15">
    <location>
        <begin position="46"/>
        <end position="65"/>
    </location>
</feature>
<dbReference type="InterPro" id="IPR001839">
    <property type="entry name" value="TGF-b_C"/>
</dbReference>
<organism evidence="18">
    <name type="scientific">Ornithorhynchus anatinus</name>
    <name type="common">Duckbill platypus</name>
    <dbReference type="NCBI Taxonomy" id="9258"/>
    <lineage>
        <taxon>Eukaryota</taxon>
        <taxon>Metazoa</taxon>
        <taxon>Chordata</taxon>
        <taxon>Craniata</taxon>
        <taxon>Vertebrata</taxon>
        <taxon>Euteleostomi</taxon>
        <taxon>Mammalia</taxon>
        <taxon>Monotremata</taxon>
        <taxon>Ornithorhynchidae</taxon>
        <taxon>Ornithorhynchus</taxon>
    </lineage>
</organism>
<evidence type="ECO:0000256" key="16">
    <source>
        <dbReference type="SAM" id="SignalP"/>
    </source>
</evidence>
<evidence type="ECO:0000256" key="3">
    <source>
        <dbReference type="ARBA" id="ARBA00011748"/>
    </source>
</evidence>
<evidence type="ECO:0000256" key="15">
    <source>
        <dbReference type="SAM" id="MobiDB-lite"/>
    </source>
</evidence>
<keyword evidence="10" id="KW-1015">Disulfide bond</keyword>
<feature type="chain" id="PRO_5044740274" description="Muellerian-inhibiting factor" evidence="16">
    <location>
        <begin position="22"/>
        <end position="644"/>
    </location>
</feature>
<name>W8CEN5_ORNAN</name>
<dbReference type="GO" id="GO:0001880">
    <property type="term" value="P:Mullerian duct regression"/>
    <property type="evidence" value="ECO:0000318"/>
    <property type="project" value="GO_Central"/>
</dbReference>
<evidence type="ECO:0000313" key="18">
    <source>
        <dbReference type="EMBL" id="JAC06670.1"/>
    </source>
</evidence>
<keyword evidence="7" id="KW-0221">Differentiation</keyword>
<proteinExistence type="inferred from homology"/>
<dbReference type="GO" id="GO:0030154">
    <property type="term" value="P:cell differentiation"/>
    <property type="evidence" value="ECO:0007669"/>
    <property type="project" value="UniProtKB-KW"/>
</dbReference>
<feature type="signal peptide" evidence="16">
    <location>
        <begin position="1"/>
        <end position="21"/>
    </location>
</feature>
<dbReference type="GeneTree" id="ENSGT00390000006337"/>
<evidence type="ECO:0000256" key="13">
    <source>
        <dbReference type="ARBA" id="ARBA00031273"/>
    </source>
</evidence>
<dbReference type="AlphaFoldDB" id="W8CEN5"/>
<evidence type="ECO:0000256" key="2">
    <source>
        <dbReference type="ARBA" id="ARBA00006656"/>
    </source>
</evidence>
<evidence type="ECO:0000256" key="1">
    <source>
        <dbReference type="ARBA" id="ARBA00004613"/>
    </source>
</evidence>
<feature type="domain" description="TGF-beta family profile" evidence="17">
    <location>
        <begin position="535"/>
        <end position="644"/>
    </location>
</feature>
<dbReference type="GO" id="GO:0005615">
    <property type="term" value="C:extracellular space"/>
    <property type="evidence" value="ECO:0000318"/>
    <property type="project" value="GO_Central"/>
</dbReference>
<accession>W8CEN5</accession>
<keyword evidence="8 14" id="KW-0339">Growth factor</keyword>
<dbReference type="InterPro" id="IPR017948">
    <property type="entry name" value="TGFb_CS"/>
</dbReference>
<keyword evidence="20" id="KW-1185">Reference proteome</keyword>
<evidence type="ECO:0000256" key="6">
    <source>
        <dbReference type="ARBA" id="ARBA00022729"/>
    </source>
</evidence>
<dbReference type="SMART" id="SM00204">
    <property type="entry name" value="TGFB"/>
    <property type="match status" value="1"/>
</dbReference>
<dbReference type="GO" id="GO:0007506">
    <property type="term" value="P:gonadal mesoderm development"/>
    <property type="evidence" value="ECO:0007669"/>
    <property type="project" value="UniProtKB-KW"/>
</dbReference>
<dbReference type="Ensembl" id="ENSOANT00000056538.1">
    <property type="protein sequence ID" value="ENSOANP00000051365.1"/>
    <property type="gene ID" value="ENSOANG00000049951.1"/>
</dbReference>
<dbReference type="SUPFAM" id="SSF57501">
    <property type="entry name" value="Cystine-knot cytokines"/>
    <property type="match status" value="1"/>
</dbReference>
<evidence type="ECO:0000313" key="19">
    <source>
        <dbReference type="Ensembl" id="ENSOANP00000051365.1"/>
    </source>
</evidence>
<evidence type="ECO:0000259" key="17">
    <source>
        <dbReference type="PROSITE" id="PS51362"/>
    </source>
</evidence>
<comment type="subcellular location">
    <subcellularLocation>
        <location evidence="1">Secreted</location>
    </subcellularLocation>
</comment>
<dbReference type="GO" id="GO:0008083">
    <property type="term" value="F:growth factor activity"/>
    <property type="evidence" value="ECO:0007669"/>
    <property type="project" value="UniProtKB-KW"/>
</dbReference>
<gene>
    <name evidence="18" type="primary">AMHY</name>
    <name evidence="19" type="synonym">AMH</name>
</gene>
<dbReference type="Proteomes" id="UP000002279">
    <property type="component" value="Unplaced"/>
</dbReference>
<evidence type="ECO:0000256" key="9">
    <source>
        <dbReference type="ARBA" id="ARBA00023156"/>
    </source>
</evidence>
<evidence type="ECO:0000256" key="8">
    <source>
        <dbReference type="ARBA" id="ARBA00023030"/>
    </source>
</evidence>
<dbReference type="PANTHER" id="PTHR15009">
    <property type="entry name" value="MUELLERIAN-INHIBITING FACTOR"/>
    <property type="match status" value="1"/>
</dbReference>
<sequence>MKDLFYPNRLFMLLLLSLTVALPRKGSREVRVDSTNGFLPTFAKDQLRHSQTEEHGNIGQSSGRNRIVSTISHRSGAADTSPARTQILTDHGNTTADMWGKYIFRPASLTGLREPVCRIKLGTGGNLDNYHLEVVGSLSNYENFFLEAVKQSHWRLDDLATFGICPQGNAKIILSLRRLGEWLAEPGQQHLVVLHLEEAIWKLDLELRFRELQDAGGTALLGDLKLMLLVFYPGLESQRFKSGQEFMVSGDGLQQEQSLCLSSNTRFLVLGVEGKFRGWQLRSRLSLMLWPLGNDGLRLSTLELQPLLFGSDDKCFTRMTPVLFLLQQQKPLRELQPTPIEEWLKITSNPLPSRLTPEPKEVHGTTVSPSTLSDRFLKALVYLVRTVLNSPFVLRNPTNLHLDLDSKALKGHPQQFFNFSEPAALKQLVESEEPLLLQLPAGSLALLEKQAEQWQPKQELVQHLSSKLQAVVADLLELPALKPHIMLLQRLLDFCQIAKSSNRSQDPPSQLYALLLLKVLQSLRAEWQERWKLSRVQRSVENEDRCKLQELTVDLRLEHSVLIPETYMANNCQGLCNWPQSDLNPNYNNHVVLLLKMQARGAELTRGPCCVPITYAEKTLISLSEEGLSARLMPNMVAIQCGCR</sequence>
<reference evidence="19" key="2">
    <citation type="submission" date="2025-05" db="UniProtKB">
        <authorList>
            <consortium name="Ensembl"/>
        </authorList>
    </citation>
    <scope>IDENTIFICATION</scope>
    <source>
        <strain evidence="19">Glennie</strain>
    </source>
</reference>
<dbReference type="PROSITE" id="PS51362">
    <property type="entry name" value="TGF_BETA_2"/>
    <property type="match status" value="1"/>
</dbReference>
<evidence type="ECO:0000256" key="11">
    <source>
        <dbReference type="ARBA" id="ARBA00023180"/>
    </source>
</evidence>
<dbReference type="Pfam" id="PF00019">
    <property type="entry name" value="TGF_beta"/>
    <property type="match status" value="1"/>
</dbReference>
<comment type="similarity">
    <text evidence="2 14">Belongs to the TGF-beta family.</text>
</comment>
<evidence type="ECO:0000313" key="20">
    <source>
        <dbReference type="Proteomes" id="UP000002279"/>
    </source>
</evidence>
<keyword evidence="9" id="KW-0334">Gonadal differentiation</keyword>
<evidence type="ECO:0000256" key="7">
    <source>
        <dbReference type="ARBA" id="ARBA00022782"/>
    </source>
</evidence>
<keyword evidence="5" id="KW-0964">Secreted</keyword>
<dbReference type="FunFam" id="2.10.90.10:FF:000033">
    <property type="entry name" value="Muellerian-inhibiting factor"/>
    <property type="match status" value="1"/>
</dbReference>
<dbReference type="Pfam" id="PF04709">
    <property type="entry name" value="AMH_N"/>
    <property type="match status" value="1"/>
</dbReference>
<dbReference type="Gene3D" id="2.10.90.10">
    <property type="entry name" value="Cystine-knot cytokines"/>
    <property type="match status" value="1"/>
</dbReference>
<dbReference type="OMA" id="GNTTADM"/>
<dbReference type="PANTHER" id="PTHR15009:SF4">
    <property type="entry name" value="MUELLERIAN-INHIBITING FACTOR"/>
    <property type="match status" value="1"/>
</dbReference>